<organism evidence="1">
    <name type="scientific">Papilio xuthus</name>
    <name type="common">Asian swallowtail butterfly</name>
    <dbReference type="NCBI Taxonomy" id="66420"/>
    <lineage>
        <taxon>Eukaryota</taxon>
        <taxon>Metazoa</taxon>
        <taxon>Ecdysozoa</taxon>
        <taxon>Arthropoda</taxon>
        <taxon>Hexapoda</taxon>
        <taxon>Insecta</taxon>
        <taxon>Pterygota</taxon>
        <taxon>Neoptera</taxon>
        <taxon>Endopterygota</taxon>
        <taxon>Lepidoptera</taxon>
        <taxon>Glossata</taxon>
        <taxon>Ditrysia</taxon>
        <taxon>Papilionoidea</taxon>
        <taxon>Papilionidae</taxon>
        <taxon>Papilioninae</taxon>
        <taxon>Papilio</taxon>
    </lineage>
</organism>
<dbReference type="SUPFAM" id="SSF48113">
    <property type="entry name" value="Heme-dependent peroxidases"/>
    <property type="match status" value="1"/>
</dbReference>
<feature type="non-terminal residue" evidence="1">
    <location>
        <position position="1"/>
    </location>
</feature>
<feature type="non-terminal residue" evidence="1">
    <location>
        <position position="143"/>
    </location>
</feature>
<dbReference type="RefSeq" id="XP_013162174.1">
    <property type="nucleotide sequence ID" value="XM_013306720.1"/>
</dbReference>
<proteinExistence type="predicted"/>
<dbReference type="GeneID" id="106113772"/>
<name>A0AAJ6YZP9_PAPXU</name>
<dbReference type="GO" id="GO:0004601">
    <property type="term" value="F:peroxidase activity"/>
    <property type="evidence" value="ECO:0007669"/>
    <property type="project" value="InterPro"/>
</dbReference>
<dbReference type="PROSITE" id="PS50292">
    <property type="entry name" value="PEROXIDASE_3"/>
    <property type="match status" value="1"/>
</dbReference>
<evidence type="ECO:0000313" key="1">
    <source>
        <dbReference type="RefSeq" id="XP_013162174.1"/>
    </source>
</evidence>
<dbReference type="Gene3D" id="1.10.640.10">
    <property type="entry name" value="Haem peroxidase domain superfamily, animal type"/>
    <property type="match status" value="1"/>
</dbReference>
<dbReference type="GO" id="GO:0006979">
    <property type="term" value="P:response to oxidative stress"/>
    <property type="evidence" value="ECO:0007669"/>
    <property type="project" value="InterPro"/>
</dbReference>
<dbReference type="KEGG" id="pxu:106113772"/>
<sequence>FDKRESKSGRSLPLERFLRTTLVPMGKLSDPTFTTLSTNFLVFMTSDVLSIHDTINYIAWKPYCCLPKGRTDRTCVPNMIPDDDPVHRFSDIRCLNMTRPESFQSIGCIKNYTAPERIITGTPSFDLSTVYGSSLKPLLEKGR</sequence>
<dbReference type="Proteomes" id="UP000694872">
    <property type="component" value="Unplaced"/>
</dbReference>
<gene>
    <name evidence="1" type="primary">LOC106113772</name>
</gene>
<dbReference type="AlphaFoldDB" id="A0AAJ6YZP9"/>
<dbReference type="Pfam" id="PF03098">
    <property type="entry name" value="An_peroxidase"/>
    <property type="match status" value="1"/>
</dbReference>
<accession>A0AAJ6YZP9</accession>
<dbReference type="InterPro" id="IPR019791">
    <property type="entry name" value="Haem_peroxidase_animal"/>
</dbReference>
<protein>
    <submittedName>
        <fullName evidence="1">Peroxidase-like</fullName>
    </submittedName>
</protein>
<reference evidence="1" key="1">
    <citation type="submission" date="2025-08" db="UniProtKB">
        <authorList>
            <consortium name="RefSeq"/>
        </authorList>
    </citation>
    <scope>IDENTIFICATION</scope>
</reference>
<dbReference type="GO" id="GO:0020037">
    <property type="term" value="F:heme binding"/>
    <property type="evidence" value="ECO:0007669"/>
    <property type="project" value="InterPro"/>
</dbReference>
<dbReference type="InterPro" id="IPR037120">
    <property type="entry name" value="Haem_peroxidase_sf_animal"/>
</dbReference>
<dbReference type="InterPro" id="IPR010255">
    <property type="entry name" value="Haem_peroxidase_sf"/>
</dbReference>